<dbReference type="PROSITE" id="PS00751">
    <property type="entry name" value="TCP1_2"/>
    <property type="match status" value="1"/>
</dbReference>
<dbReference type="Gene3D" id="3.50.7.10">
    <property type="entry name" value="GroEL"/>
    <property type="match status" value="1"/>
</dbReference>
<dbReference type="InterPro" id="IPR054827">
    <property type="entry name" value="thermosome_alpha"/>
</dbReference>
<keyword evidence="2 5" id="KW-0547">Nucleotide-binding</keyword>
<evidence type="ECO:0000256" key="5">
    <source>
        <dbReference type="RuleBase" id="RU004187"/>
    </source>
</evidence>
<gene>
    <name evidence="6" type="ORF">MSBRM_3340</name>
</gene>
<keyword evidence="7" id="KW-1185">Reference proteome</keyword>
<name>A0A0E3QZI4_METBA</name>
<dbReference type="RefSeq" id="WP_048122341.1">
    <property type="nucleotide sequence ID" value="NZ_CP009528.1"/>
</dbReference>
<protein>
    <submittedName>
        <fullName evidence="6">Heat shock protein 60 family chaperone GroEL</fullName>
    </submittedName>
</protein>
<dbReference type="Gene3D" id="3.30.260.10">
    <property type="entry name" value="TCP-1-like chaperonin intermediate domain"/>
    <property type="match status" value="1"/>
</dbReference>
<dbReference type="InterPro" id="IPR017998">
    <property type="entry name" value="Chaperone_TCP-1"/>
</dbReference>
<dbReference type="PANTHER" id="PTHR11353">
    <property type="entry name" value="CHAPERONIN"/>
    <property type="match status" value="1"/>
</dbReference>
<dbReference type="GeneID" id="24846681"/>
<dbReference type="InterPro" id="IPR002423">
    <property type="entry name" value="Cpn60/GroEL/TCP-1"/>
</dbReference>
<reference evidence="6 7" key="1">
    <citation type="submission" date="2014-07" db="EMBL/GenBank/DDBJ databases">
        <title>Methanogenic archaea and the global carbon cycle.</title>
        <authorList>
            <person name="Henriksen J.R."/>
            <person name="Luke J."/>
            <person name="Reinhart S."/>
            <person name="Benedict M.N."/>
            <person name="Youngblut N.D."/>
            <person name="Metcalf M.E."/>
            <person name="Whitaker R.J."/>
            <person name="Metcalf W.W."/>
        </authorList>
    </citation>
    <scope>NUCLEOTIDE SEQUENCE [LARGE SCALE GENOMIC DNA]</scope>
    <source>
        <strain evidence="6 7">MS</strain>
    </source>
</reference>
<dbReference type="NCBIfam" id="NF041083">
    <property type="entry name" value="thermosome_beta"/>
    <property type="match status" value="1"/>
</dbReference>
<proteinExistence type="inferred from homology"/>
<dbReference type="Gene3D" id="1.10.560.10">
    <property type="entry name" value="GroEL-like equatorial domain"/>
    <property type="match status" value="1"/>
</dbReference>
<dbReference type="GO" id="GO:0005737">
    <property type="term" value="C:cytoplasm"/>
    <property type="evidence" value="ECO:0007669"/>
    <property type="project" value="UniProtKB-ARBA"/>
</dbReference>
<dbReference type="InterPro" id="IPR027410">
    <property type="entry name" value="TCP-1-like_intermed_sf"/>
</dbReference>
<evidence type="ECO:0000256" key="4">
    <source>
        <dbReference type="ARBA" id="ARBA00023186"/>
    </source>
</evidence>
<dbReference type="FunFam" id="1.10.560.10:FF:000017">
    <property type="entry name" value="T-complex protein 1 subunit eta"/>
    <property type="match status" value="1"/>
</dbReference>
<dbReference type="EMBL" id="CP009528">
    <property type="protein sequence ID" value="AKB56338.1"/>
    <property type="molecule type" value="Genomic_DNA"/>
</dbReference>
<dbReference type="SUPFAM" id="SSF52029">
    <property type="entry name" value="GroEL apical domain-like"/>
    <property type="match status" value="1"/>
</dbReference>
<evidence type="ECO:0000313" key="6">
    <source>
        <dbReference type="EMBL" id="AKB56338.1"/>
    </source>
</evidence>
<dbReference type="HOGENOM" id="CLU_008891_7_3_2"/>
<dbReference type="InterPro" id="IPR012714">
    <property type="entry name" value="Thermosome_arc"/>
</dbReference>
<dbReference type="InterPro" id="IPR027409">
    <property type="entry name" value="GroEL-like_apical_dom_sf"/>
</dbReference>
<sequence>MAAQPIFILREGSKRTHGSDAQHNNIMAAKAVAEAVRTTLGPKGMDKMLVDSMGDVVITNDGATILKEMDIEHPGAKMIVEVAKTQDAEVGDGTTTAAVLAGEFLTKAEDLLESGVHPTVIASGYRLAADQATKIIDTITVSASPEDTETLEKIAATAITGKGAEAQKEHLSKLAVKAVKSVAEISEDGKITVDIEDIKVEKRPGGSIKDSEIVDGVIVDKERVHPAMPEVVENAKILLLSVPIELKKTETKAEIKITNPDQMQLFLDQEEAMLKEIVDKVIKTGANVVFCQKGIDDLAQYYLTKAGIFGMRRVKKSDMDKLSRATGAKIITSLDEIEESDLGHAGLVEEKDVTGSRMTFVTGCKDSKATSILLRGGTEHVVEGIERALEDALRVVGVALEDQKIVVGGGSPEIELSLRLKEYAATLKGREQLAVTKFAESLEIIPSTLAENAGLDPIDMLVEMRSQHEKGNKRAGLNVYTGKIEDMFENNVVEPLRIKTQAINAATEAAIMVLRIDDVIASSSPAKVGGPGAMPPGGEMPEMM</sequence>
<evidence type="ECO:0000256" key="1">
    <source>
        <dbReference type="ARBA" id="ARBA00008020"/>
    </source>
</evidence>
<evidence type="ECO:0000256" key="3">
    <source>
        <dbReference type="ARBA" id="ARBA00022840"/>
    </source>
</evidence>
<dbReference type="SUPFAM" id="SSF54849">
    <property type="entry name" value="GroEL-intermediate domain like"/>
    <property type="match status" value="1"/>
</dbReference>
<accession>A0A0E3QZI4</accession>
<dbReference type="GO" id="GO:0140662">
    <property type="term" value="F:ATP-dependent protein folding chaperone"/>
    <property type="evidence" value="ECO:0007669"/>
    <property type="project" value="InterPro"/>
</dbReference>
<evidence type="ECO:0000313" key="7">
    <source>
        <dbReference type="Proteomes" id="UP000033033"/>
    </source>
</evidence>
<dbReference type="GO" id="GO:0005524">
    <property type="term" value="F:ATP binding"/>
    <property type="evidence" value="ECO:0007669"/>
    <property type="project" value="UniProtKB-KW"/>
</dbReference>
<organism evidence="6 7">
    <name type="scientific">Methanosarcina barkeri MS</name>
    <dbReference type="NCBI Taxonomy" id="1434108"/>
    <lineage>
        <taxon>Archaea</taxon>
        <taxon>Methanobacteriati</taxon>
        <taxon>Methanobacteriota</taxon>
        <taxon>Stenosarchaea group</taxon>
        <taxon>Methanomicrobia</taxon>
        <taxon>Methanosarcinales</taxon>
        <taxon>Methanosarcinaceae</taxon>
        <taxon>Methanosarcina</taxon>
    </lineage>
</organism>
<dbReference type="InterPro" id="IPR027413">
    <property type="entry name" value="GROEL-like_equatorial_sf"/>
</dbReference>
<dbReference type="AlphaFoldDB" id="A0A0E3QZI4"/>
<dbReference type="InterPro" id="IPR053374">
    <property type="entry name" value="TCP-1_chaperonin"/>
</dbReference>
<evidence type="ECO:0000256" key="2">
    <source>
        <dbReference type="ARBA" id="ARBA00022741"/>
    </source>
</evidence>
<dbReference type="STRING" id="1434108.MSBRM_3340"/>
<dbReference type="PATRIC" id="fig|1434108.4.peg.4213"/>
<dbReference type="Proteomes" id="UP000033033">
    <property type="component" value="Chromosome"/>
</dbReference>
<keyword evidence="6" id="KW-0346">Stress response</keyword>
<dbReference type="InterPro" id="IPR002194">
    <property type="entry name" value="Chaperonin_TCP-1_CS"/>
</dbReference>
<dbReference type="KEGG" id="mby:MSBRM_3340"/>
<dbReference type="NCBIfam" id="NF041082">
    <property type="entry name" value="thermosome_alpha"/>
    <property type="match status" value="1"/>
</dbReference>
<keyword evidence="4 5" id="KW-0143">Chaperone</keyword>
<dbReference type="GO" id="GO:0051082">
    <property type="term" value="F:unfolded protein binding"/>
    <property type="evidence" value="ECO:0007669"/>
    <property type="project" value="InterPro"/>
</dbReference>
<dbReference type="GO" id="GO:0016887">
    <property type="term" value="F:ATP hydrolysis activity"/>
    <property type="evidence" value="ECO:0007669"/>
    <property type="project" value="InterPro"/>
</dbReference>
<comment type="similarity">
    <text evidence="1 5">Belongs to the TCP-1 chaperonin family.</text>
</comment>
<keyword evidence="3 5" id="KW-0067">ATP-binding</keyword>
<dbReference type="Pfam" id="PF00118">
    <property type="entry name" value="Cpn60_TCP1"/>
    <property type="match status" value="1"/>
</dbReference>
<dbReference type="SUPFAM" id="SSF48592">
    <property type="entry name" value="GroEL equatorial domain-like"/>
    <property type="match status" value="1"/>
</dbReference>
<dbReference type="NCBIfam" id="TIGR02339">
    <property type="entry name" value="thermosome_arch"/>
    <property type="match status" value="1"/>
</dbReference>
<dbReference type="PROSITE" id="PS00995">
    <property type="entry name" value="TCP1_3"/>
    <property type="match status" value="1"/>
</dbReference>
<dbReference type="PRINTS" id="PR00304">
    <property type="entry name" value="TCOMPLEXTCP1"/>
</dbReference>
<dbReference type="GO" id="GO:0032991">
    <property type="term" value="C:protein-containing complex"/>
    <property type="evidence" value="ECO:0007669"/>
    <property type="project" value="UniProtKB-ARBA"/>
</dbReference>
<dbReference type="PROSITE" id="PS00750">
    <property type="entry name" value="TCP1_1"/>
    <property type="match status" value="1"/>
</dbReference>
<dbReference type="CDD" id="cd03343">
    <property type="entry name" value="cpn60"/>
    <property type="match status" value="1"/>
</dbReference>